<evidence type="ECO:0000259" key="15">
    <source>
        <dbReference type="Pfam" id="PF07715"/>
    </source>
</evidence>
<dbReference type="SUPFAM" id="SSF56935">
    <property type="entry name" value="Porins"/>
    <property type="match status" value="1"/>
</dbReference>
<dbReference type="Pfam" id="PF07715">
    <property type="entry name" value="Plug"/>
    <property type="match status" value="1"/>
</dbReference>
<evidence type="ECO:0000256" key="7">
    <source>
        <dbReference type="ARBA" id="ARBA00023065"/>
    </source>
</evidence>
<organism evidence="16 17">
    <name type="scientific">Sphingopyxis flava</name>
    <dbReference type="NCBI Taxonomy" id="1507287"/>
    <lineage>
        <taxon>Bacteria</taxon>
        <taxon>Pseudomonadati</taxon>
        <taxon>Pseudomonadota</taxon>
        <taxon>Alphaproteobacteria</taxon>
        <taxon>Sphingomonadales</taxon>
        <taxon>Sphingomonadaceae</taxon>
        <taxon>Sphingopyxis</taxon>
    </lineage>
</organism>
<dbReference type="InterPro" id="IPR000531">
    <property type="entry name" value="Beta-barrel_TonB"/>
</dbReference>
<evidence type="ECO:0000256" key="6">
    <source>
        <dbReference type="ARBA" id="ARBA00023004"/>
    </source>
</evidence>
<dbReference type="PROSITE" id="PS52016">
    <property type="entry name" value="TONB_DEPENDENT_REC_3"/>
    <property type="match status" value="1"/>
</dbReference>
<comment type="similarity">
    <text evidence="11 12">Belongs to the TonB-dependent receptor family.</text>
</comment>
<dbReference type="OrthoDB" id="7208812at2"/>
<keyword evidence="7" id="KW-0406">Ion transport</keyword>
<dbReference type="Gene3D" id="2.40.170.20">
    <property type="entry name" value="TonB-dependent receptor, beta-barrel domain"/>
    <property type="match status" value="1"/>
</dbReference>
<protein>
    <submittedName>
        <fullName evidence="16">Iron complex outermembrane recepter protein</fullName>
    </submittedName>
</protein>
<dbReference type="GO" id="GO:0006826">
    <property type="term" value="P:iron ion transport"/>
    <property type="evidence" value="ECO:0007669"/>
    <property type="project" value="UniProtKB-KW"/>
</dbReference>
<feature type="domain" description="TonB-dependent receptor plug" evidence="15">
    <location>
        <begin position="52"/>
        <end position="159"/>
    </location>
</feature>
<dbReference type="InterPro" id="IPR036942">
    <property type="entry name" value="Beta-barrel_TonB_sf"/>
</dbReference>
<dbReference type="Pfam" id="PF00593">
    <property type="entry name" value="TonB_dep_Rec_b-barrel"/>
    <property type="match status" value="1"/>
</dbReference>
<evidence type="ECO:0000256" key="11">
    <source>
        <dbReference type="PROSITE-ProRule" id="PRU01360"/>
    </source>
</evidence>
<dbReference type="RefSeq" id="WP_079639299.1">
    <property type="nucleotide sequence ID" value="NZ_FUYP01000017.1"/>
</dbReference>
<feature type="domain" description="TonB-dependent receptor-like beta-barrel" evidence="14">
    <location>
        <begin position="285"/>
        <end position="704"/>
    </location>
</feature>
<evidence type="ECO:0000313" key="16">
    <source>
        <dbReference type="EMBL" id="SKB76242.1"/>
    </source>
</evidence>
<evidence type="ECO:0000256" key="12">
    <source>
        <dbReference type="RuleBase" id="RU003357"/>
    </source>
</evidence>
<keyword evidence="8 12" id="KW-0798">TonB box</keyword>
<evidence type="ECO:0000256" key="10">
    <source>
        <dbReference type="ARBA" id="ARBA00023237"/>
    </source>
</evidence>
<keyword evidence="2 11" id="KW-0813">Transport</keyword>
<evidence type="ECO:0000256" key="2">
    <source>
        <dbReference type="ARBA" id="ARBA00022448"/>
    </source>
</evidence>
<evidence type="ECO:0000256" key="8">
    <source>
        <dbReference type="ARBA" id="ARBA00023077"/>
    </source>
</evidence>
<evidence type="ECO:0000256" key="13">
    <source>
        <dbReference type="SAM" id="SignalP"/>
    </source>
</evidence>
<keyword evidence="5 11" id="KW-0812">Transmembrane</keyword>
<evidence type="ECO:0000256" key="4">
    <source>
        <dbReference type="ARBA" id="ARBA00022496"/>
    </source>
</evidence>
<keyword evidence="4" id="KW-0410">Iron transport</keyword>
<keyword evidence="10 11" id="KW-0998">Cell outer membrane</keyword>
<proteinExistence type="inferred from homology"/>
<dbReference type="EMBL" id="FUYP01000017">
    <property type="protein sequence ID" value="SKB76242.1"/>
    <property type="molecule type" value="Genomic_DNA"/>
</dbReference>
<name>A0A1T5DWS9_9SPHN</name>
<sequence>MSTPGLVHFSLGALAIALASPAAAQSADTPATAEDEALGDIVVTAQRKSEDLQKAALAVTVATGDDLIDKGVTSVQQLSDVTPSLEISAATGTYTWFSVRGVSNTGANAFADPALAVNIDGVYLAAPAAIRGMMFDIERVEVLKGPQGTLYGRNATAGAINIISRKPTFETSGNLTAEVGNHDSIFAQAAVNIPLSDKVAVRAAGMSSNRNGWFSDGSGDDEMVAGRVSLLFEPAQNLSLLLVGDFANQGGRGGGSTIYKLCGGKPCYPGGAWAGLADLSEEFSPYAAQTRNTYLDNAYRGLTGQLDFDADFATFTVIASHRSADVDYASTTVGFLINEQQQSEQTSIEARLASSGEGPLSWVLGGYYLKTKMDARSRTENATGRSFGDQLTNTGTTTWAAFGQATFAVTDRLRVVGGLRYTTEKKFSDTERYNIPNLVGPDPIFPDIPPGAPIYDVDESARWNAVNWKAGIEYDIFDRSLFYANVSTGFKAGGFFSGPPGGDTYDPEHLTAYVAGLKNRFFDNRLQLNAELFYMDYRDQQISYTKQVGTASIFVTENAGKLVSKGVEIEADWLAARHTRLSAQIQYLDAEYRDLVYFTPFPPPASTACALTRGLPQGTEVDCSGLAALQSPKWAIGGEIEQGIELRDGAMLIGRVGAQYESNRETHVNYLPDTIARANTRWDASLTWEAPDANLRVSAFVKNLTNTATPTYLRPSSTFNANGAVIAVLQAPRTYGIRLNANF</sequence>
<evidence type="ECO:0000256" key="1">
    <source>
        <dbReference type="ARBA" id="ARBA00004571"/>
    </source>
</evidence>
<dbReference type="Proteomes" id="UP000190044">
    <property type="component" value="Unassembled WGS sequence"/>
</dbReference>
<keyword evidence="13" id="KW-0732">Signal</keyword>
<comment type="subcellular location">
    <subcellularLocation>
        <location evidence="1 11">Cell outer membrane</location>
        <topology evidence="1 11">Multi-pass membrane protein</topology>
    </subcellularLocation>
</comment>
<accession>A0A1T5DWS9</accession>
<evidence type="ECO:0000256" key="5">
    <source>
        <dbReference type="ARBA" id="ARBA00022692"/>
    </source>
</evidence>
<dbReference type="InterPro" id="IPR012910">
    <property type="entry name" value="Plug_dom"/>
</dbReference>
<feature type="signal peptide" evidence="13">
    <location>
        <begin position="1"/>
        <end position="24"/>
    </location>
</feature>
<evidence type="ECO:0000313" key="17">
    <source>
        <dbReference type="Proteomes" id="UP000190044"/>
    </source>
</evidence>
<keyword evidence="9 11" id="KW-0472">Membrane</keyword>
<dbReference type="InterPro" id="IPR039426">
    <property type="entry name" value="TonB-dep_rcpt-like"/>
</dbReference>
<dbReference type="GO" id="GO:0009279">
    <property type="term" value="C:cell outer membrane"/>
    <property type="evidence" value="ECO:0007669"/>
    <property type="project" value="UniProtKB-SubCell"/>
</dbReference>
<evidence type="ECO:0000256" key="9">
    <source>
        <dbReference type="ARBA" id="ARBA00023136"/>
    </source>
</evidence>
<keyword evidence="6" id="KW-0408">Iron</keyword>
<dbReference type="PANTHER" id="PTHR32552">
    <property type="entry name" value="FERRICHROME IRON RECEPTOR-RELATED"/>
    <property type="match status" value="1"/>
</dbReference>
<reference evidence="17" key="1">
    <citation type="submission" date="2017-02" db="EMBL/GenBank/DDBJ databases">
        <authorList>
            <person name="Varghese N."/>
            <person name="Submissions S."/>
        </authorList>
    </citation>
    <scope>NUCLEOTIDE SEQUENCE [LARGE SCALE GENOMIC DNA]</scope>
    <source>
        <strain evidence="17">R11H</strain>
    </source>
</reference>
<gene>
    <name evidence="16" type="ORF">SAMN06295937_101720</name>
</gene>
<dbReference type="AlphaFoldDB" id="A0A1T5DWS9"/>
<keyword evidence="3 11" id="KW-1134">Transmembrane beta strand</keyword>
<keyword evidence="17" id="KW-1185">Reference proteome</keyword>
<evidence type="ECO:0000259" key="14">
    <source>
        <dbReference type="Pfam" id="PF00593"/>
    </source>
</evidence>
<dbReference type="PANTHER" id="PTHR32552:SF81">
    <property type="entry name" value="TONB-DEPENDENT OUTER MEMBRANE RECEPTOR"/>
    <property type="match status" value="1"/>
</dbReference>
<feature type="chain" id="PRO_5012278693" evidence="13">
    <location>
        <begin position="25"/>
        <end position="743"/>
    </location>
</feature>
<evidence type="ECO:0000256" key="3">
    <source>
        <dbReference type="ARBA" id="ARBA00022452"/>
    </source>
</evidence>